<dbReference type="Pfam" id="PF14730">
    <property type="entry name" value="DUF4468"/>
    <property type="match status" value="1"/>
</dbReference>
<keyword evidence="4" id="KW-1185">Reference proteome</keyword>
<reference evidence="4" key="1">
    <citation type="submission" date="2016-10" db="EMBL/GenBank/DDBJ databases">
        <authorList>
            <person name="Varghese N."/>
            <person name="Submissions S."/>
        </authorList>
    </citation>
    <scope>NUCLEOTIDE SEQUENCE [LARGE SCALE GENOMIC DNA]</scope>
    <source>
        <strain evidence="4">DSM 22376</strain>
    </source>
</reference>
<evidence type="ECO:0000256" key="1">
    <source>
        <dbReference type="SAM" id="SignalP"/>
    </source>
</evidence>
<evidence type="ECO:0000313" key="4">
    <source>
        <dbReference type="Proteomes" id="UP000198951"/>
    </source>
</evidence>
<dbReference type="RefSeq" id="WP_091092629.1">
    <property type="nucleotide sequence ID" value="NZ_FNRD01000013.1"/>
</dbReference>
<dbReference type="EMBL" id="FNRD01000013">
    <property type="protein sequence ID" value="SEA96630.1"/>
    <property type="molecule type" value="Genomic_DNA"/>
</dbReference>
<organism evidence="3 4">
    <name type="scientific">Flavobacterium gillisiae</name>
    <dbReference type="NCBI Taxonomy" id="150146"/>
    <lineage>
        <taxon>Bacteria</taxon>
        <taxon>Pseudomonadati</taxon>
        <taxon>Bacteroidota</taxon>
        <taxon>Flavobacteriia</taxon>
        <taxon>Flavobacteriales</taxon>
        <taxon>Flavobacteriaceae</taxon>
        <taxon>Flavobacterium</taxon>
    </lineage>
</organism>
<feature type="signal peptide" evidence="1">
    <location>
        <begin position="1"/>
        <end position="17"/>
    </location>
</feature>
<dbReference type="OrthoDB" id="1362989at2"/>
<keyword evidence="1" id="KW-0732">Signal</keyword>
<feature type="chain" id="PRO_5011753995" description="DUF4468 domain-containing protein" evidence="1">
    <location>
        <begin position="18"/>
        <end position="212"/>
    </location>
</feature>
<gene>
    <name evidence="3" type="ORF">SAMN05443667_113111</name>
</gene>
<feature type="domain" description="DUF4468" evidence="2">
    <location>
        <begin position="29"/>
        <end position="117"/>
    </location>
</feature>
<evidence type="ECO:0000259" key="2">
    <source>
        <dbReference type="Pfam" id="PF14730"/>
    </source>
</evidence>
<sequence>MKKTALILLLITGLINAQEFTNEAKSITGVFEAKDKTKSEIFSSVNKWIAINYNSSKNVIQMNDLESGTIIIKGINEVQQKSSTKILCPNMKNIPEYSTVKYNHTIEINIKDNKYRVIYTLVNIASEKDYGYDDLNFRCVNLNGNIDTQVNEFNEVMEKFLKQGLIGEKKRELVKEANKESFKELNTNLEKEIKSTMVNIENSIVSVSNDGW</sequence>
<protein>
    <recommendedName>
        <fullName evidence="2">DUF4468 domain-containing protein</fullName>
    </recommendedName>
</protein>
<evidence type="ECO:0000313" key="3">
    <source>
        <dbReference type="EMBL" id="SEA96630.1"/>
    </source>
</evidence>
<proteinExistence type="predicted"/>
<dbReference type="Gene3D" id="3.30.530.80">
    <property type="match status" value="1"/>
</dbReference>
<dbReference type="AlphaFoldDB" id="A0A1H4FII1"/>
<dbReference type="InterPro" id="IPR027823">
    <property type="entry name" value="DUF4468"/>
</dbReference>
<name>A0A1H4FII1_9FLAO</name>
<dbReference type="Proteomes" id="UP000198951">
    <property type="component" value="Unassembled WGS sequence"/>
</dbReference>
<accession>A0A1H4FII1</accession>
<dbReference type="STRING" id="150146.SAMN05443667_113111"/>